<keyword evidence="6" id="KW-0269">Exonuclease</keyword>
<protein>
    <recommendedName>
        <fullName evidence="3">Nuclease SbcCD subunit C</fullName>
    </recommendedName>
</protein>
<reference evidence="7" key="1">
    <citation type="submission" date="2016-10" db="EMBL/GenBank/DDBJ databases">
        <authorList>
            <person name="Varghese N."/>
            <person name="Submissions S."/>
        </authorList>
    </citation>
    <scope>NUCLEOTIDE SEQUENCE [LARGE SCALE GENOMIC DNA]</scope>
    <source>
        <strain evidence="7">KPR-1</strain>
    </source>
</reference>
<evidence type="ECO:0000313" key="6">
    <source>
        <dbReference type="EMBL" id="SDZ76325.1"/>
    </source>
</evidence>
<dbReference type="OrthoDB" id="9795626at2"/>
<dbReference type="Gene3D" id="3.40.50.300">
    <property type="entry name" value="P-loop containing nucleotide triphosphate hydrolases"/>
    <property type="match status" value="2"/>
</dbReference>
<dbReference type="Pfam" id="PF13476">
    <property type="entry name" value="AAA_23"/>
    <property type="match status" value="1"/>
</dbReference>
<dbReference type="AlphaFoldDB" id="A0A1H3VNG2"/>
<evidence type="ECO:0000256" key="2">
    <source>
        <dbReference type="ARBA" id="ARBA00011322"/>
    </source>
</evidence>
<feature type="domain" description="Rad50/SbcC-type AAA" evidence="5">
    <location>
        <begin position="5"/>
        <end position="210"/>
    </location>
</feature>
<proteinExistence type="inferred from homology"/>
<organism evidence="6 7">
    <name type="scientific">Bowdeniella nasicola</name>
    <dbReference type="NCBI Taxonomy" id="208480"/>
    <lineage>
        <taxon>Bacteria</taxon>
        <taxon>Bacillati</taxon>
        <taxon>Actinomycetota</taxon>
        <taxon>Actinomycetes</taxon>
        <taxon>Actinomycetales</taxon>
        <taxon>Actinomycetaceae</taxon>
        <taxon>Bowdeniella</taxon>
    </lineage>
</organism>
<dbReference type="EMBL" id="FNQV01000001">
    <property type="protein sequence ID" value="SDZ76325.1"/>
    <property type="molecule type" value="Genomic_DNA"/>
</dbReference>
<dbReference type="InterPro" id="IPR027417">
    <property type="entry name" value="P-loop_NTPase"/>
</dbReference>
<evidence type="ECO:0000256" key="1">
    <source>
        <dbReference type="ARBA" id="ARBA00006930"/>
    </source>
</evidence>
<comment type="similarity">
    <text evidence="1">Belongs to the SMC family. SbcC subfamily.</text>
</comment>
<feature type="coiled-coil region" evidence="4">
    <location>
        <begin position="573"/>
        <end position="667"/>
    </location>
</feature>
<feature type="coiled-coil region" evidence="4">
    <location>
        <begin position="410"/>
        <end position="526"/>
    </location>
</feature>
<dbReference type="Proteomes" id="UP000199288">
    <property type="component" value="Unassembled WGS sequence"/>
</dbReference>
<dbReference type="Pfam" id="PF13558">
    <property type="entry name" value="SbcC_Walker_B"/>
    <property type="match status" value="1"/>
</dbReference>
<keyword evidence="6" id="KW-0540">Nuclease</keyword>
<dbReference type="GO" id="GO:0016887">
    <property type="term" value="F:ATP hydrolysis activity"/>
    <property type="evidence" value="ECO:0007669"/>
    <property type="project" value="InterPro"/>
</dbReference>
<sequence length="1032" mass="111037">MRLHRLEFEAIGPFSDHHAIDFDELATSGLFLLSGPTGSGKSTLIDAIVFGLYGASGSGADNATKERLHSLAAPSTTPWVELTFSNDYGIYRVRRTPEHTAPKLRGTGTTTRNGTCLLLRLSGPDDIGNPDAGEVIAHQVADAGTKLGEIIGLTREQFTQTMVLPQGQFSRFLTAKPEVRTEILRDILGAKLYQDLQNALKERASKAEKLVERAARNAAVELLAVTNTLEEVPEAITRSRFTPPQPVTDVDASIPDPELLSNTELDAVLDERIEVVVSIAEAARLDAIETRSIYDETLAEASRLSDIARRQHDCETARLRRRELDDAEADILQAEAAVAADMRARPIIAASTELTTDIAEFNATLDELATSDVPSRLPSSVDEIIDVDRSPFEAELLSAKNAFELSARSIERAEGELAALQGHARRIEALGDELAELTKVDEADGERHLAATSELEATTAALTEQERDLAELTTSAANVEDLREHASRQQAIVQAAHKAATLLKKIASLQEAVAQCEAAAHQANERARARQDAHVRHTAGDLAAELSPGSPCPVCGALEHPNPASPHDTDVTAADVRAAIAEAQQSAEALAAQRVRLSEASEQHAEAHSAAGGSELAEAESAYRQAADALAAAEQAQLGATARKDAIAALQHRRVELDAECRNLAERRAASADRLTALRAERAQEQETLGDKLAGAASIEELATELQAKRTDNDRARTIIQSAIQMFAGITRAGTNLKRHLEESEFASFDAAQRAALTDERRTELAASISAHREATVTVASVLGDPANHAALAHGQVDLTEVEELRRAADSRNERTSALAAVATSWRDAVLTARTTAQRARAEYDRQAAGVVDEIALGHLADGRNGRSLTLSTFVVLDMFDSVLHVTNERLAEISDGRYHLQRSNERESGRNRKLGLSLTVFDAARGRTRSLSSLSGGETFYTALSLALGLADTVRATHGGIEMNTLFIDEGFGSLDSGTLDQVMSVLHQLHASGRAVGVVSHVEEMKQQIADRIEVTKREDATSTLRVYAG</sequence>
<dbReference type="GO" id="GO:0004527">
    <property type="term" value="F:exonuclease activity"/>
    <property type="evidence" value="ECO:0007669"/>
    <property type="project" value="UniProtKB-KW"/>
</dbReference>
<dbReference type="RefSeq" id="WP_092561011.1">
    <property type="nucleotide sequence ID" value="NZ_FNQV01000001.1"/>
</dbReference>
<comment type="subunit">
    <text evidence="2">Heterodimer of SbcC and SbcD.</text>
</comment>
<evidence type="ECO:0000313" key="7">
    <source>
        <dbReference type="Proteomes" id="UP000199288"/>
    </source>
</evidence>
<evidence type="ECO:0000259" key="5">
    <source>
        <dbReference type="Pfam" id="PF13476"/>
    </source>
</evidence>
<keyword evidence="6" id="KW-0378">Hydrolase</keyword>
<dbReference type="InterPro" id="IPR038729">
    <property type="entry name" value="Rad50/SbcC_AAA"/>
</dbReference>
<dbReference type="GO" id="GO:0006302">
    <property type="term" value="P:double-strand break repair"/>
    <property type="evidence" value="ECO:0007669"/>
    <property type="project" value="InterPro"/>
</dbReference>
<dbReference type="PANTHER" id="PTHR32114">
    <property type="entry name" value="ABC TRANSPORTER ABCH.3"/>
    <property type="match status" value="1"/>
</dbReference>
<gene>
    <name evidence="6" type="ORF">SAMN02910418_00160</name>
</gene>
<evidence type="ECO:0000256" key="3">
    <source>
        <dbReference type="ARBA" id="ARBA00013368"/>
    </source>
</evidence>
<evidence type="ECO:0000256" key="4">
    <source>
        <dbReference type="SAM" id="Coils"/>
    </source>
</evidence>
<keyword evidence="7" id="KW-1185">Reference proteome</keyword>
<keyword evidence="4" id="KW-0175">Coiled coil</keyword>
<accession>A0A1H3VNG2</accession>
<dbReference type="SUPFAM" id="SSF52540">
    <property type="entry name" value="P-loop containing nucleoside triphosphate hydrolases"/>
    <property type="match status" value="1"/>
</dbReference>
<name>A0A1H3VNG2_9ACTO</name>
<dbReference type="PANTHER" id="PTHR32114:SF2">
    <property type="entry name" value="ABC TRANSPORTER ABCH.3"/>
    <property type="match status" value="1"/>
</dbReference>